<sequence length="647" mass="74159">MWGEHNNSIWNYRIEHASAQDGTTWQLTRMYTRNKFKIPPLWGVNTIAYSNEEKAEELAFNLEDQFTIHNIQDSKTDKIVNNDVKKLLRQTPKIDIEPCTPEEVKEAIKLTKKKKSPGKDAITNEMLQNLPIKMICRITKLINAILKLQYFPKPWRSAIIVPIHKPGKDPHNPTSYRPISLLSSLSKVAEKIILNRLKPTIEDKLIPYQFGFKRNHSTIAQLLRMTEIIRHGWSEGKDTGAVFLDVAKAFDKVWPNGLIYKLMKMGVPDSLTRLIASYLKNRSFQIRVGEALSKPIPIHAGVAQGSILAPFCFNVYVNDITRSKRTQLYLFADDTAILSTSSDPNIITTDLQTHFDELEKWLIKWKMKVNVEKSQAVYFSNKLKKPPAPSLNRQTIPWQSQTKYLGIILDQRLTYKHHFDSIIKKFKAAKAQLYPLLGRNSKLSMDNKLLIYKSFLRPVNAIMSRNARSKSYGMEIVGLNAQALPTKAHRSGRFLEGFLGRGRRRARARFSWSYSVLRREVCIGPTCNPEKPVSDLSASKEPTSACQRNPLRTHLQFRCGNCVTPAGTLRSPRASSTPASREVRNRKLRVETWSESTVIGNRRKWWPATERTNPSATTRRSEHHTEMSWITGNSLCLTVYSTRSRLF</sequence>
<keyword evidence="2" id="KW-0695">RNA-directed DNA polymerase</keyword>
<evidence type="ECO:0000259" key="1">
    <source>
        <dbReference type="PROSITE" id="PS50878"/>
    </source>
</evidence>
<gene>
    <name evidence="2" type="primary">pol_3086</name>
    <name evidence="2" type="ORF">AVEN_187841_1</name>
</gene>
<dbReference type="EMBL" id="BGPR01000241">
    <property type="protein sequence ID" value="GBM07278.1"/>
    <property type="molecule type" value="Genomic_DNA"/>
</dbReference>
<keyword evidence="3" id="KW-1185">Reference proteome</keyword>
<dbReference type="PANTHER" id="PTHR36688">
    <property type="entry name" value="ENDO/EXONUCLEASE/PHOSPHATASE DOMAIN-CONTAINING PROTEIN"/>
    <property type="match status" value="1"/>
</dbReference>
<organism evidence="2 3">
    <name type="scientific">Araneus ventricosus</name>
    <name type="common">Orbweaver spider</name>
    <name type="synonym">Epeira ventricosa</name>
    <dbReference type="NCBI Taxonomy" id="182803"/>
    <lineage>
        <taxon>Eukaryota</taxon>
        <taxon>Metazoa</taxon>
        <taxon>Ecdysozoa</taxon>
        <taxon>Arthropoda</taxon>
        <taxon>Chelicerata</taxon>
        <taxon>Arachnida</taxon>
        <taxon>Araneae</taxon>
        <taxon>Araneomorphae</taxon>
        <taxon>Entelegynae</taxon>
        <taxon>Araneoidea</taxon>
        <taxon>Araneidae</taxon>
        <taxon>Araneus</taxon>
    </lineage>
</organism>
<dbReference type="GO" id="GO:0003964">
    <property type="term" value="F:RNA-directed DNA polymerase activity"/>
    <property type="evidence" value="ECO:0007669"/>
    <property type="project" value="UniProtKB-KW"/>
</dbReference>
<dbReference type="PANTHER" id="PTHR36688:SF1">
    <property type="entry name" value="ENDONUCLEASE_EXONUCLEASE_PHOSPHATASE DOMAIN-CONTAINING PROTEIN"/>
    <property type="match status" value="1"/>
</dbReference>
<dbReference type="SUPFAM" id="SSF56672">
    <property type="entry name" value="DNA/RNA polymerases"/>
    <property type="match status" value="1"/>
</dbReference>
<evidence type="ECO:0000313" key="3">
    <source>
        <dbReference type="Proteomes" id="UP000499080"/>
    </source>
</evidence>
<name>A0A4Y2CUA8_ARAVE</name>
<dbReference type="PROSITE" id="PS50878">
    <property type="entry name" value="RT_POL"/>
    <property type="match status" value="1"/>
</dbReference>
<keyword evidence="2" id="KW-0548">Nucleotidyltransferase</keyword>
<feature type="domain" description="Reverse transcriptase" evidence="1">
    <location>
        <begin position="144"/>
        <end position="409"/>
    </location>
</feature>
<dbReference type="Pfam" id="PF00078">
    <property type="entry name" value="RVT_1"/>
    <property type="match status" value="1"/>
</dbReference>
<dbReference type="Proteomes" id="UP000499080">
    <property type="component" value="Unassembled WGS sequence"/>
</dbReference>
<dbReference type="InterPro" id="IPR000477">
    <property type="entry name" value="RT_dom"/>
</dbReference>
<reference evidence="2 3" key="1">
    <citation type="journal article" date="2019" name="Sci. Rep.">
        <title>Orb-weaving spider Araneus ventricosus genome elucidates the spidroin gene catalogue.</title>
        <authorList>
            <person name="Kono N."/>
            <person name="Nakamura H."/>
            <person name="Ohtoshi R."/>
            <person name="Moran D.A.P."/>
            <person name="Shinohara A."/>
            <person name="Yoshida Y."/>
            <person name="Fujiwara M."/>
            <person name="Mori M."/>
            <person name="Tomita M."/>
            <person name="Arakawa K."/>
        </authorList>
    </citation>
    <scope>NUCLEOTIDE SEQUENCE [LARGE SCALE GENOMIC DNA]</scope>
</reference>
<dbReference type="OrthoDB" id="6622136at2759"/>
<dbReference type="InterPro" id="IPR052560">
    <property type="entry name" value="RdDP_mobile_element"/>
</dbReference>
<dbReference type="InterPro" id="IPR043502">
    <property type="entry name" value="DNA/RNA_pol_sf"/>
</dbReference>
<proteinExistence type="predicted"/>
<evidence type="ECO:0000313" key="2">
    <source>
        <dbReference type="EMBL" id="GBM07278.1"/>
    </source>
</evidence>
<protein>
    <submittedName>
        <fullName evidence="2">RNA-directed DNA polymerase from mobile element jockey</fullName>
    </submittedName>
</protein>
<keyword evidence="2" id="KW-0808">Transferase</keyword>
<dbReference type="AlphaFoldDB" id="A0A4Y2CUA8"/>
<dbReference type="CDD" id="cd01650">
    <property type="entry name" value="RT_nLTR_like"/>
    <property type="match status" value="1"/>
</dbReference>
<comment type="caution">
    <text evidence="2">The sequence shown here is derived from an EMBL/GenBank/DDBJ whole genome shotgun (WGS) entry which is preliminary data.</text>
</comment>
<accession>A0A4Y2CUA8</accession>